<reference evidence="1" key="2">
    <citation type="journal article" date="2023" name="BMC Genomics">
        <title>Pest status, molecular evolution, and epigenetic factors derived from the genome assembly of Frankliniella fusca, a thysanopteran phytovirus vector.</title>
        <authorList>
            <person name="Catto M.A."/>
            <person name="Labadie P.E."/>
            <person name="Jacobson A.L."/>
            <person name="Kennedy G.G."/>
            <person name="Srinivasan R."/>
            <person name="Hunt B.G."/>
        </authorList>
    </citation>
    <scope>NUCLEOTIDE SEQUENCE</scope>
    <source>
        <strain evidence="1">PL_HMW_Pooled</strain>
    </source>
</reference>
<sequence length="437" mass="50960">MDGLPLTYWKLWPILGDLVGTDNDPFVIAMKYCEKLSELLETGHAFEGKVYDVRIRHYILYAPARSFIKCCIGHSGYCACEKCTDIREYHDKRVTFLDMDAPLLREQPNHHTGDSPLDDLGTNMISQFRLDPMRLTWRGAVKLGPWKLHYELVEIISSVFEFLRDFCPVDFNRKPRSLKYFKTFKFTEFRRIVLYDGILAFKDLLDDNVYKHFLLLHCALYILSSKRFFQVKRALPLQVIITFLSLILLQSMERSLLNVKTLDEFSAFKFENKSKSVKETLRSGLRPLQQLARRDEEKKSSRVIQKSKPKHKLVCEVIAGQQNKKLKVGTFTLKVGKSDSCFKSKQGDVVVLLNIVQRKRKVHFVCRKFNISENFYEYPIASSDLGILSRPILFRVSDLGREKALFQVERCGLQMFPHAYWQEPFLCVPILHSSEIM</sequence>
<keyword evidence="2" id="KW-1185">Reference proteome</keyword>
<comment type="caution">
    <text evidence="1">The sequence shown here is derived from an EMBL/GenBank/DDBJ whole genome shotgun (WGS) entry which is preliminary data.</text>
</comment>
<dbReference type="PANTHER" id="PTHR33053">
    <property type="entry name" value="PROTEIN, PUTATIVE-RELATED"/>
    <property type="match status" value="1"/>
</dbReference>
<dbReference type="AlphaFoldDB" id="A0AAE1LJJ0"/>
<dbReference type="EMBL" id="JAHWGI010001063">
    <property type="protein sequence ID" value="KAK3922053.1"/>
    <property type="molecule type" value="Genomic_DNA"/>
</dbReference>
<protein>
    <submittedName>
        <fullName evidence="1">Solute carrier family 35 member E3</fullName>
    </submittedName>
</protein>
<organism evidence="1 2">
    <name type="scientific">Frankliniella fusca</name>
    <dbReference type="NCBI Taxonomy" id="407009"/>
    <lineage>
        <taxon>Eukaryota</taxon>
        <taxon>Metazoa</taxon>
        <taxon>Ecdysozoa</taxon>
        <taxon>Arthropoda</taxon>
        <taxon>Hexapoda</taxon>
        <taxon>Insecta</taxon>
        <taxon>Pterygota</taxon>
        <taxon>Neoptera</taxon>
        <taxon>Paraneoptera</taxon>
        <taxon>Thysanoptera</taxon>
        <taxon>Terebrantia</taxon>
        <taxon>Thripoidea</taxon>
        <taxon>Thripidae</taxon>
        <taxon>Frankliniella</taxon>
    </lineage>
</organism>
<evidence type="ECO:0000313" key="2">
    <source>
        <dbReference type="Proteomes" id="UP001219518"/>
    </source>
</evidence>
<dbReference type="Proteomes" id="UP001219518">
    <property type="component" value="Unassembled WGS sequence"/>
</dbReference>
<proteinExistence type="predicted"/>
<gene>
    <name evidence="1" type="ORF">KUF71_011229</name>
</gene>
<evidence type="ECO:0000313" key="1">
    <source>
        <dbReference type="EMBL" id="KAK3922053.1"/>
    </source>
</evidence>
<name>A0AAE1LJJ0_9NEOP</name>
<reference evidence="1" key="1">
    <citation type="submission" date="2021-07" db="EMBL/GenBank/DDBJ databases">
        <authorList>
            <person name="Catto M.A."/>
            <person name="Jacobson A."/>
            <person name="Kennedy G."/>
            <person name="Labadie P."/>
            <person name="Hunt B.G."/>
            <person name="Srinivasan R."/>
        </authorList>
    </citation>
    <scope>NUCLEOTIDE SEQUENCE</scope>
    <source>
        <strain evidence="1">PL_HMW_Pooled</strain>
        <tissue evidence="1">Head</tissue>
    </source>
</reference>
<dbReference type="PANTHER" id="PTHR33053:SF9">
    <property type="entry name" value="AGAP000105-PA"/>
    <property type="match status" value="1"/>
</dbReference>
<accession>A0AAE1LJJ0</accession>